<dbReference type="PROSITE" id="PS51831">
    <property type="entry name" value="HD"/>
    <property type="match status" value="1"/>
</dbReference>
<keyword evidence="3" id="KW-1185">Reference proteome</keyword>
<dbReference type="CDD" id="cd00077">
    <property type="entry name" value="HDc"/>
    <property type="match status" value="1"/>
</dbReference>
<dbReference type="Pfam" id="PF01966">
    <property type="entry name" value="HD"/>
    <property type="match status" value="1"/>
</dbReference>
<evidence type="ECO:0000313" key="2">
    <source>
        <dbReference type="EMBL" id="GCB20819.1"/>
    </source>
</evidence>
<dbReference type="PANTHER" id="PTHR35569">
    <property type="entry name" value="CYANAMIDE HYDRATASE DDI2-RELATED"/>
    <property type="match status" value="1"/>
</dbReference>
<proteinExistence type="predicted"/>
<evidence type="ECO:0000313" key="3">
    <source>
        <dbReference type="Proteomes" id="UP000286921"/>
    </source>
</evidence>
<sequence>MCHDKIPLNGWTSTPANAGAIFPDKPFIHPPTPISMTDIPFPSTDPLVAKTLEYVQSLLPRETINHSMRVYYYGMILLAQQFPSHSLSPTTWALSCLLHDIGTAPSLLTSTNMSFDLYGGIKAHSVLTAFDCPADVADAVAEAIIRHQDLGVDGNITFLGQLIQLATIYDNVGEHPHVKDFGGLIHEDARREVNERWRREGWCGVFADVVKLEVGRKPWCHSTHIVGFEGKGSSRRLEELPVELLEAILAAAPDITTLEAAAMTGPGLYNAFKGAEQFIVRPVVLRQFDPSLIHDVLATHASNKIDHQSTEQVETFMVPYLARDQHYFEASMNWRLSEALLIDRLDEAVKYLVDRLAAEALPVPSTSDSQNLSSFLPPSKTERNRISRSLYRFHANCNLQQEWDAIAARSAGFAPWENEQLYSIYDFLMRMVKQVIEDHNLRSNWPQYISQVSDTAFHNYLQFHLSLGLTHVRRFALQNEKQLQQIVHVTRATPRIDQQLSFLYNGLHPVSRWPPLEHALGDFDAEDEKKYIPQPWYHDPDSGPEDIWRWAHRDEEAGGFVGNFDQAVLRQWAYVMWDRGRIDGWFVFIRPWVSTCRRYLERLGQDSDELLSDGLEPEMRERLLLRHRRIGLKLYDPETWACRVRTITGVP</sequence>
<dbReference type="SUPFAM" id="SSF109604">
    <property type="entry name" value="HD-domain/PDEase-like"/>
    <property type="match status" value="1"/>
</dbReference>
<dbReference type="AlphaFoldDB" id="A0A401KNJ5"/>
<dbReference type="STRING" id="105351.A0A401KNJ5"/>
<reference evidence="2 3" key="1">
    <citation type="submission" date="2016-09" db="EMBL/GenBank/DDBJ databases">
        <title>Aspergillus awamori IFM 58123T.</title>
        <authorList>
            <person name="Kusuya Y."/>
            <person name="Shimizu M."/>
            <person name="Takahashi H."/>
            <person name="Yaguchi T."/>
        </authorList>
    </citation>
    <scope>NUCLEOTIDE SEQUENCE [LARGE SCALE GENOMIC DNA]</scope>
    <source>
        <strain evidence="2 3">IFM 58123</strain>
    </source>
</reference>
<comment type="caution">
    <text evidence="2">The sequence shown here is derived from an EMBL/GenBank/DDBJ whole genome shotgun (WGS) entry which is preliminary data.</text>
</comment>
<dbReference type="Proteomes" id="UP000286921">
    <property type="component" value="Unassembled WGS sequence"/>
</dbReference>
<gene>
    <name evidence="2" type="ORF">AAWM_03704</name>
</gene>
<accession>A0A401KNJ5</accession>
<dbReference type="InterPro" id="IPR006674">
    <property type="entry name" value="HD_domain"/>
</dbReference>
<name>A0A401KNJ5_ASPAW</name>
<organism evidence="2 3">
    <name type="scientific">Aspergillus awamori</name>
    <name type="common">Black koji mold</name>
    <dbReference type="NCBI Taxonomy" id="105351"/>
    <lineage>
        <taxon>Eukaryota</taxon>
        <taxon>Fungi</taxon>
        <taxon>Dikarya</taxon>
        <taxon>Ascomycota</taxon>
        <taxon>Pezizomycotina</taxon>
        <taxon>Eurotiomycetes</taxon>
        <taxon>Eurotiomycetidae</taxon>
        <taxon>Eurotiales</taxon>
        <taxon>Aspergillaceae</taxon>
        <taxon>Aspergillus</taxon>
    </lineage>
</organism>
<feature type="domain" description="HD" evidence="1">
    <location>
        <begin position="63"/>
        <end position="172"/>
    </location>
</feature>
<dbReference type="Gene3D" id="1.10.3210.10">
    <property type="entry name" value="Hypothetical protein af1432"/>
    <property type="match status" value="1"/>
</dbReference>
<dbReference type="InterPro" id="IPR017771">
    <property type="entry name" value="Cyanamide_hydratase_HD"/>
</dbReference>
<dbReference type="EMBL" id="BDHI01000007">
    <property type="protein sequence ID" value="GCB20819.1"/>
    <property type="molecule type" value="Genomic_DNA"/>
</dbReference>
<dbReference type="InterPro" id="IPR003607">
    <property type="entry name" value="HD/PDEase_dom"/>
</dbReference>
<dbReference type="PANTHER" id="PTHR35569:SF8">
    <property type="entry name" value="HYDRATASE, PUTATIVE (AFU_ORTHOLOGUE AFUA_7G06270)-RELATED"/>
    <property type="match status" value="1"/>
</dbReference>
<evidence type="ECO:0000259" key="1">
    <source>
        <dbReference type="PROSITE" id="PS51831"/>
    </source>
</evidence>
<protein>
    <submittedName>
        <fullName evidence="2">Cyanamide hydratase</fullName>
    </submittedName>
</protein>
<dbReference type="NCBIfam" id="TIGR03401">
    <property type="entry name" value="cyanamide_fam"/>
    <property type="match status" value="1"/>
</dbReference>
<dbReference type="SMART" id="SM00471">
    <property type="entry name" value="HDc"/>
    <property type="match status" value="1"/>
</dbReference>